<protein>
    <submittedName>
        <fullName evidence="2">Uncharacterized protein</fullName>
    </submittedName>
</protein>
<reference evidence="2" key="1">
    <citation type="submission" date="2020-05" db="EMBL/GenBank/DDBJ databases">
        <title>Mycena genomes resolve the evolution of fungal bioluminescence.</title>
        <authorList>
            <person name="Tsai I.J."/>
        </authorList>
    </citation>
    <scope>NUCLEOTIDE SEQUENCE</scope>
    <source>
        <strain evidence="2">CCC161011</strain>
    </source>
</reference>
<gene>
    <name evidence="2" type="ORF">MVEN_02495700</name>
</gene>
<sequence>MASKPKKKSGVEDWRWGAFWKGKLYQNDKHHKEARCRGEVALEEARLKEEQAEKIRRGAIQPRDALPGDKLHELAPLSKKCREALKLEAAERDESGSDNDTTSATATTSQAVVKSNKRQATFELVAGAKRFRKDHQEDFETDILKLWTSLNASFNSVEHPFVRHFFEKWCPGHTPLGVMHFLGAF</sequence>
<organism evidence="2 3">
    <name type="scientific">Mycena venus</name>
    <dbReference type="NCBI Taxonomy" id="2733690"/>
    <lineage>
        <taxon>Eukaryota</taxon>
        <taxon>Fungi</taxon>
        <taxon>Dikarya</taxon>
        <taxon>Basidiomycota</taxon>
        <taxon>Agaricomycotina</taxon>
        <taxon>Agaricomycetes</taxon>
        <taxon>Agaricomycetidae</taxon>
        <taxon>Agaricales</taxon>
        <taxon>Marasmiineae</taxon>
        <taxon>Mycenaceae</taxon>
        <taxon>Mycena</taxon>
    </lineage>
</organism>
<proteinExistence type="predicted"/>
<feature type="region of interest" description="Disordered" evidence="1">
    <location>
        <begin position="88"/>
        <end position="112"/>
    </location>
</feature>
<evidence type="ECO:0000313" key="3">
    <source>
        <dbReference type="Proteomes" id="UP000620124"/>
    </source>
</evidence>
<evidence type="ECO:0000313" key="2">
    <source>
        <dbReference type="EMBL" id="KAF7330557.1"/>
    </source>
</evidence>
<dbReference type="EMBL" id="JACAZI010000033">
    <property type="protein sequence ID" value="KAF7330557.1"/>
    <property type="molecule type" value="Genomic_DNA"/>
</dbReference>
<name>A0A8H6WXM9_9AGAR</name>
<accession>A0A8H6WXM9</accession>
<evidence type="ECO:0000256" key="1">
    <source>
        <dbReference type="SAM" id="MobiDB-lite"/>
    </source>
</evidence>
<keyword evidence="3" id="KW-1185">Reference proteome</keyword>
<dbReference type="OrthoDB" id="3086738at2759"/>
<dbReference type="Proteomes" id="UP000620124">
    <property type="component" value="Unassembled WGS sequence"/>
</dbReference>
<dbReference type="AlphaFoldDB" id="A0A8H6WXM9"/>
<feature type="region of interest" description="Disordered" evidence="1">
    <location>
        <begin position="53"/>
        <end position="72"/>
    </location>
</feature>
<comment type="caution">
    <text evidence="2">The sequence shown here is derived from an EMBL/GenBank/DDBJ whole genome shotgun (WGS) entry which is preliminary data.</text>
</comment>